<protein>
    <submittedName>
        <fullName evidence="5">GntR family transcriptional regulator</fullName>
    </submittedName>
</protein>
<dbReference type="InterPro" id="IPR011711">
    <property type="entry name" value="GntR_C"/>
</dbReference>
<dbReference type="PROSITE" id="PS50949">
    <property type="entry name" value="HTH_GNTR"/>
    <property type="match status" value="1"/>
</dbReference>
<proteinExistence type="predicted"/>
<feature type="domain" description="HTH gntR-type" evidence="4">
    <location>
        <begin position="11"/>
        <end position="78"/>
    </location>
</feature>
<comment type="caution">
    <text evidence="5">The sequence shown here is derived from an EMBL/GenBank/DDBJ whole genome shotgun (WGS) entry which is preliminary data.</text>
</comment>
<sequence>MTEIRASLKNDSRRHRVAQILRQEIVAGRLRPRDKLVESDLADQLGTSRGPIREALRQLEQEGLVVSYPYRGTEVLGVTDEEVHDILVPIRLTLEKFAITHGLENMSDTVFDRLASIVELMADAANRGSLDLLADLDVQFHQILIDSSGHEHSPQLWSVIQPRVWAYFRRDARRHASAHDIVDQHAHLLEVLRRRDVSAAVAALTAHVHDLPGS</sequence>
<dbReference type="PRINTS" id="PR00035">
    <property type="entry name" value="HTHGNTR"/>
</dbReference>
<dbReference type="Gene3D" id="1.10.10.10">
    <property type="entry name" value="Winged helix-like DNA-binding domain superfamily/Winged helix DNA-binding domain"/>
    <property type="match status" value="1"/>
</dbReference>
<dbReference type="SUPFAM" id="SSF46785">
    <property type="entry name" value="Winged helix' DNA-binding domain"/>
    <property type="match status" value="1"/>
</dbReference>
<organism evidence="5 6">
    <name type="scientific">Mycolicibacterium komossense</name>
    <dbReference type="NCBI Taxonomy" id="1779"/>
    <lineage>
        <taxon>Bacteria</taxon>
        <taxon>Bacillati</taxon>
        <taxon>Actinomycetota</taxon>
        <taxon>Actinomycetes</taxon>
        <taxon>Mycobacteriales</taxon>
        <taxon>Mycobacteriaceae</taxon>
        <taxon>Mycolicibacterium</taxon>
    </lineage>
</organism>
<dbReference type="InterPro" id="IPR036390">
    <property type="entry name" value="WH_DNA-bd_sf"/>
</dbReference>
<evidence type="ECO:0000259" key="4">
    <source>
        <dbReference type="PROSITE" id="PS50949"/>
    </source>
</evidence>
<dbReference type="Pfam" id="PF00392">
    <property type="entry name" value="GntR"/>
    <property type="match status" value="1"/>
</dbReference>
<dbReference type="SUPFAM" id="SSF48008">
    <property type="entry name" value="GntR ligand-binding domain-like"/>
    <property type="match status" value="1"/>
</dbReference>
<reference evidence="5 6" key="1">
    <citation type="journal article" date="2022" name="BMC Genomics">
        <title>Comparative genome analysis of mycobacteria focusing on tRNA and non-coding RNA.</title>
        <authorList>
            <person name="Behra P.R.K."/>
            <person name="Pettersson B.M.F."/>
            <person name="Ramesh M."/>
            <person name="Das S."/>
            <person name="Dasgupta S."/>
            <person name="Kirsebom L.A."/>
        </authorList>
    </citation>
    <scope>NUCLEOTIDE SEQUENCE [LARGE SCALE GENOMIC DNA]</scope>
    <source>
        <strain evidence="5 6">DSM 44078</strain>
    </source>
</reference>
<dbReference type="SMART" id="SM00895">
    <property type="entry name" value="FCD"/>
    <property type="match status" value="1"/>
</dbReference>
<dbReference type="CDD" id="cd07377">
    <property type="entry name" value="WHTH_GntR"/>
    <property type="match status" value="1"/>
</dbReference>
<dbReference type="Gene3D" id="1.20.120.530">
    <property type="entry name" value="GntR ligand-binding domain-like"/>
    <property type="match status" value="1"/>
</dbReference>
<evidence type="ECO:0000256" key="3">
    <source>
        <dbReference type="ARBA" id="ARBA00023163"/>
    </source>
</evidence>
<name>A0ABT3CKQ5_9MYCO</name>
<keyword evidence="2" id="KW-0238">DNA-binding</keyword>
<dbReference type="RefSeq" id="WP_264071101.1">
    <property type="nucleotide sequence ID" value="NZ_JACKTY010000047.1"/>
</dbReference>
<dbReference type="SMART" id="SM00345">
    <property type="entry name" value="HTH_GNTR"/>
    <property type="match status" value="1"/>
</dbReference>
<keyword evidence="6" id="KW-1185">Reference proteome</keyword>
<keyword evidence="1" id="KW-0805">Transcription regulation</keyword>
<accession>A0ABT3CKQ5</accession>
<dbReference type="InterPro" id="IPR036388">
    <property type="entry name" value="WH-like_DNA-bd_sf"/>
</dbReference>
<evidence type="ECO:0000256" key="2">
    <source>
        <dbReference type="ARBA" id="ARBA00023125"/>
    </source>
</evidence>
<dbReference type="EMBL" id="JACKTY010000047">
    <property type="protein sequence ID" value="MCV7229831.1"/>
    <property type="molecule type" value="Genomic_DNA"/>
</dbReference>
<dbReference type="Proteomes" id="UP001526201">
    <property type="component" value="Unassembled WGS sequence"/>
</dbReference>
<dbReference type="Pfam" id="PF07729">
    <property type="entry name" value="FCD"/>
    <property type="match status" value="1"/>
</dbReference>
<dbReference type="PANTHER" id="PTHR43537:SF45">
    <property type="entry name" value="GNTR FAMILY REGULATORY PROTEIN"/>
    <property type="match status" value="1"/>
</dbReference>
<dbReference type="PANTHER" id="PTHR43537">
    <property type="entry name" value="TRANSCRIPTIONAL REGULATOR, GNTR FAMILY"/>
    <property type="match status" value="1"/>
</dbReference>
<evidence type="ECO:0000313" key="6">
    <source>
        <dbReference type="Proteomes" id="UP001526201"/>
    </source>
</evidence>
<dbReference type="InterPro" id="IPR000524">
    <property type="entry name" value="Tscrpt_reg_HTH_GntR"/>
</dbReference>
<dbReference type="InterPro" id="IPR008920">
    <property type="entry name" value="TF_FadR/GntR_C"/>
</dbReference>
<keyword evidence="3" id="KW-0804">Transcription</keyword>
<evidence type="ECO:0000256" key="1">
    <source>
        <dbReference type="ARBA" id="ARBA00023015"/>
    </source>
</evidence>
<evidence type="ECO:0000313" key="5">
    <source>
        <dbReference type="EMBL" id="MCV7229831.1"/>
    </source>
</evidence>
<gene>
    <name evidence="5" type="ORF">H7J73_27870</name>
</gene>